<dbReference type="Gene3D" id="1.20.1530.20">
    <property type="match status" value="1"/>
</dbReference>
<reference evidence="13 14" key="1">
    <citation type="journal article" date="2019" name="Nat. Microbiol.">
        <title>Mediterranean grassland soil C-N compound turnover is dependent on rainfall and depth, and is mediated by genomically divergent microorganisms.</title>
        <authorList>
            <person name="Diamond S."/>
            <person name="Andeer P.F."/>
            <person name="Li Z."/>
            <person name="Crits-Christoph A."/>
            <person name="Burstein D."/>
            <person name="Anantharaman K."/>
            <person name="Lane K.R."/>
            <person name="Thomas B.C."/>
            <person name="Pan C."/>
            <person name="Northen T.R."/>
            <person name="Banfield J.F."/>
        </authorList>
    </citation>
    <scope>NUCLEOTIDE SEQUENCE [LARGE SCALE GENOMIC DNA]</scope>
    <source>
        <strain evidence="13">NP_7</strain>
    </source>
</reference>
<evidence type="ECO:0000256" key="4">
    <source>
        <dbReference type="ARBA" id="ARBA00022449"/>
    </source>
</evidence>
<dbReference type="GO" id="GO:1902600">
    <property type="term" value="P:proton transmembrane transport"/>
    <property type="evidence" value="ECO:0007669"/>
    <property type="project" value="InterPro"/>
</dbReference>
<keyword evidence="8" id="KW-0406">Ion transport</keyword>
<feature type="transmembrane region" description="Helical" evidence="11">
    <location>
        <begin position="118"/>
        <end position="141"/>
    </location>
</feature>
<feature type="transmembrane region" description="Helical" evidence="11">
    <location>
        <begin position="350"/>
        <end position="381"/>
    </location>
</feature>
<dbReference type="InterPro" id="IPR038770">
    <property type="entry name" value="Na+/solute_symporter_sf"/>
</dbReference>
<gene>
    <name evidence="13" type="ORF">E6H04_05805</name>
</gene>
<evidence type="ECO:0000259" key="12">
    <source>
        <dbReference type="Pfam" id="PF00999"/>
    </source>
</evidence>
<evidence type="ECO:0000256" key="11">
    <source>
        <dbReference type="SAM" id="Phobius"/>
    </source>
</evidence>
<sequence length="703" mass="74037">MVAGRLMGELMQRAGQPAVMGQLIGGVLLGPSVLGAVWPTAYHAIFPQQREMLKAVSELGIVMLLLLTGMEIDLGLVQHERRATLSVSLTGILVPFACGFLLGEVLPNALLPDPTRRLATALFLGTALSISSVKIVAAVIHELDFMRRRVGQIILGTAMLDDTVGWIIIAVIASIAARGAVSLTKVGVAVLGTAAFLAVSFTAGKKFVTFIIRWSNDHLIIEKPVITAILALTFGAAVLTDVIGVHAVLGAFVSGIVIGQAPILTRHIQDQLSGLIVALFMPVFFAAAGLGMDLTILKDPTLARLVVGFILIAGVGKLVGASIGGLLGGLTTRESVAVAVGMNARGSTDVIIATIGLSLAVLTRSLFTMIVVMAIVTTLIMPPTLRWAFGRLPLTEGERKRLDRRRVEAGDFVPGLERVLIAVDRSANGRFASRLAGLFVGSRRIMTTVLDVGGTPTGHQGSAGPPTVDIVRTTAEAVAAKAAHNAGQDAAREPISVAGQEVDRTSEAVLREAKKGYDLLFLGIAGPPGPDASGLPFDPEIELIATPFEDAIGIVIANGEDLRTPLEAPLDILVPVIGTDYSRRAAEVALAISGAARARITTLYVSSRPRALFWFGRGQGPDPREMEILNDITRLAERQGVHLAAALNARAAPEDAIAHEIRKGKHTLAVLGVKVRPGARLYFGHVPAVLQERSLCSLLLVNS</sequence>
<evidence type="ECO:0000256" key="2">
    <source>
        <dbReference type="ARBA" id="ARBA00005551"/>
    </source>
</evidence>
<keyword evidence="3" id="KW-0813">Transport</keyword>
<dbReference type="Gene3D" id="3.40.50.12370">
    <property type="match status" value="1"/>
</dbReference>
<dbReference type="Pfam" id="PF00999">
    <property type="entry name" value="Na_H_Exchanger"/>
    <property type="match status" value="1"/>
</dbReference>
<dbReference type="GO" id="GO:0006814">
    <property type="term" value="P:sodium ion transport"/>
    <property type="evidence" value="ECO:0007669"/>
    <property type="project" value="UniProtKB-KW"/>
</dbReference>
<dbReference type="CDD" id="cd00293">
    <property type="entry name" value="USP-like"/>
    <property type="match status" value="1"/>
</dbReference>
<dbReference type="GO" id="GO:0016020">
    <property type="term" value="C:membrane"/>
    <property type="evidence" value="ECO:0007669"/>
    <property type="project" value="UniProtKB-SubCell"/>
</dbReference>
<proteinExistence type="inferred from homology"/>
<feature type="transmembrane region" description="Helical" evidence="11">
    <location>
        <begin position="302"/>
        <end position="330"/>
    </location>
</feature>
<dbReference type="PANTHER" id="PTHR43562:SF3">
    <property type="entry name" value="SODIUM ION_PROTON EXCHANGER (EUROFUNG)"/>
    <property type="match status" value="1"/>
</dbReference>
<evidence type="ECO:0000256" key="1">
    <source>
        <dbReference type="ARBA" id="ARBA00004141"/>
    </source>
</evidence>
<dbReference type="AlphaFoldDB" id="A0A537JED2"/>
<comment type="subcellular location">
    <subcellularLocation>
        <location evidence="1">Membrane</location>
        <topology evidence="1">Multi-pass membrane protein</topology>
    </subcellularLocation>
</comment>
<dbReference type="EMBL" id="VBAO01000150">
    <property type="protein sequence ID" value="TMI81904.1"/>
    <property type="molecule type" value="Genomic_DNA"/>
</dbReference>
<keyword evidence="5 11" id="KW-0812">Transmembrane</keyword>
<accession>A0A537JED2</accession>
<dbReference type="InterPro" id="IPR006153">
    <property type="entry name" value="Cation/H_exchanger_TM"/>
</dbReference>
<evidence type="ECO:0000256" key="6">
    <source>
        <dbReference type="ARBA" id="ARBA00022989"/>
    </source>
</evidence>
<keyword evidence="9 11" id="KW-0472">Membrane</keyword>
<dbReference type="Proteomes" id="UP000320048">
    <property type="component" value="Unassembled WGS sequence"/>
</dbReference>
<dbReference type="SUPFAM" id="SSF52402">
    <property type="entry name" value="Adenine nucleotide alpha hydrolases-like"/>
    <property type="match status" value="1"/>
</dbReference>
<feature type="transmembrane region" description="Helical" evidence="11">
    <location>
        <begin position="225"/>
        <end position="252"/>
    </location>
</feature>
<feature type="domain" description="Cation/H+ exchanger transmembrane" evidence="12">
    <location>
        <begin position="10"/>
        <end position="388"/>
    </location>
</feature>
<evidence type="ECO:0000313" key="14">
    <source>
        <dbReference type="Proteomes" id="UP000320048"/>
    </source>
</evidence>
<keyword evidence="4" id="KW-0050">Antiport</keyword>
<keyword evidence="10" id="KW-0739">Sodium transport</keyword>
<feature type="transmembrane region" description="Helical" evidence="11">
    <location>
        <begin position="183"/>
        <end position="204"/>
    </location>
</feature>
<dbReference type="PANTHER" id="PTHR43562">
    <property type="entry name" value="NAPA-TYPE SODIUM/HYDROGEN ANTIPORTER"/>
    <property type="match status" value="1"/>
</dbReference>
<evidence type="ECO:0000256" key="3">
    <source>
        <dbReference type="ARBA" id="ARBA00022448"/>
    </source>
</evidence>
<keyword evidence="7" id="KW-0915">Sodium</keyword>
<comment type="similarity">
    <text evidence="2">Belongs to the monovalent cation:proton antiporter 2 (CPA2) transporter (TC 2.A.37) family.</text>
</comment>
<dbReference type="GO" id="GO:0015297">
    <property type="term" value="F:antiporter activity"/>
    <property type="evidence" value="ECO:0007669"/>
    <property type="project" value="UniProtKB-KW"/>
</dbReference>
<evidence type="ECO:0000256" key="8">
    <source>
        <dbReference type="ARBA" id="ARBA00023065"/>
    </source>
</evidence>
<organism evidence="13 14">
    <name type="scientific">Candidatus Segetimicrobium genomatis</name>
    <dbReference type="NCBI Taxonomy" id="2569760"/>
    <lineage>
        <taxon>Bacteria</taxon>
        <taxon>Bacillati</taxon>
        <taxon>Candidatus Sysuimicrobiota</taxon>
        <taxon>Candidatus Sysuimicrobiia</taxon>
        <taxon>Candidatus Sysuimicrobiales</taxon>
        <taxon>Candidatus Segetimicrobiaceae</taxon>
        <taxon>Candidatus Segetimicrobium</taxon>
    </lineage>
</organism>
<feature type="transmembrane region" description="Helical" evidence="11">
    <location>
        <begin position="20"/>
        <end position="39"/>
    </location>
</feature>
<feature type="transmembrane region" description="Helical" evidence="11">
    <location>
        <begin position="59"/>
        <end position="77"/>
    </location>
</feature>
<feature type="transmembrane region" description="Helical" evidence="11">
    <location>
        <begin position="84"/>
        <end position="106"/>
    </location>
</feature>
<evidence type="ECO:0000256" key="10">
    <source>
        <dbReference type="ARBA" id="ARBA00023201"/>
    </source>
</evidence>
<feature type="transmembrane region" description="Helical" evidence="11">
    <location>
        <begin position="153"/>
        <end position="177"/>
    </location>
</feature>
<evidence type="ECO:0000256" key="7">
    <source>
        <dbReference type="ARBA" id="ARBA00023053"/>
    </source>
</evidence>
<evidence type="ECO:0000256" key="9">
    <source>
        <dbReference type="ARBA" id="ARBA00023136"/>
    </source>
</evidence>
<name>A0A537JED2_9BACT</name>
<comment type="caution">
    <text evidence="13">The sequence shown here is derived from an EMBL/GenBank/DDBJ whole genome shotgun (WGS) entry which is preliminary data.</text>
</comment>
<evidence type="ECO:0000313" key="13">
    <source>
        <dbReference type="EMBL" id="TMI81904.1"/>
    </source>
</evidence>
<feature type="transmembrane region" description="Helical" evidence="11">
    <location>
        <begin position="272"/>
        <end position="290"/>
    </location>
</feature>
<protein>
    <submittedName>
        <fullName evidence="13">Potassium transporter</fullName>
    </submittedName>
</protein>
<evidence type="ECO:0000256" key="5">
    <source>
        <dbReference type="ARBA" id="ARBA00022692"/>
    </source>
</evidence>
<keyword evidence="6 11" id="KW-1133">Transmembrane helix</keyword>